<dbReference type="Proteomes" id="UP001479436">
    <property type="component" value="Unassembled WGS sequence"/>
</dbReference>
<proteinExistence type="predicted"/>
<gene>
    <name evidence="1" type="ORF">K7432_008532</name>
</gene>
<organism evidence="1 2">
    <name type="scientific">Basidiobolus ranarum</name>
    <dbReference type="NCBI Taxonomy" id="34480"/>
    <lineage>
        <taxon>Eukaryota</taxon>
        <taxon>Fungi</taxon>
        <taxon>Fungi incertae sedis</taxon>
        <taxon>Zoopagomycota</taxon>
        <taxon>Entomophthoromycotina</taxon>
        <taxon>Basidiobolomycetes</taxon>
        <taxon>Basidiobolales</taxon>
        <taxon>Basidiobolaceae</taxon>
        <taxon>Basidiobolus</taxon>
    </lineage>
</organism>
<reference evidence="1 2" key="1">
    <citation type="submission" date="2023-04" db="EMBL/GenBank/DDBJ databases">
        <title>Genome of Basidiobolus ranarum AG-B5.</title>
        <authorList>
            <person name="Stajich J.E."/>
            <person name="Carter-House D."/>
            <person name="Gryganskyi A."/>
        </authorList>
    </citation>
    <scope>NUCLEOTIDE SEQUENCE [LARGE SCALE GENOMIC DNA]</scope>
    <source>
        <strain evidence="1 2">AG-B5</strain>
    </source>
</reference>
<protein>
    <recommendedName>
        <fullName evidence="3">Cytoplasmic protein</fullName>
    </recommendedName>
</protein>
<evidence type="ECO:0008006" key="3">
    <source>
        <dbReference type="Google" id="ProtNLM"/>
    </source>
</evidence>
<keyword evidence="2" id="KW-1185">Reference proteome</keyword>
<sequence>MLCIPRLFTFKRYSRSDSKQNARYRCLQNLDYDNYTTEIARQELESFISSPVVDAYPDEQKIEFARLAELLDLSYQQFVTDNNTQALPC</sequence>
<accession>A0ABR2WRS8</accession>
<dbReference type="EMBL" id="JASJQH010000478">
    <property type="protein sequence ID" value="KAK9764174.1"/>
    <property type="molecule type" value="Genomic_DNA"/>
</dbReference>
<evidence type="ECO:0000313" key="1">
    <source>
        <dbReference type="EMBL" id="KAK9764174.1"/>
    </source>
</evidence>
<name>A0ABR2WRS8_9FUNG</name>
<comment type="caution">
    <text evidence="1">The sequence shown here is derived from an EMBL/GenBank/DDBJ whole genome shotgun (WGS) entry which is preliminary data.</text>
</comment>
<evidence type="ECO:0000313" key="2">
    <source>
        <dbReference type="Proteomes" id="UP001479436"/>
    </source>
</evidence>